<feature type="region of interest" description="Disordered" evidence="2">
    <location>
        <begin position="1"/>
        <end position="47"/>
    </location>
</feature>
<feature type="region of interest" description="Disordered" evidence="2">
    <location>
        <begin position="446"/>
        <end position="475"/>
    </location>
</feature>
<organism evidence="3 4">
    <name type="scientific">Chlamydomonas eustigma</name>
    <dbReference type="NCBI Taxonomy" id="1157962"/>
    <lineage>
        <taxon>Eukaryota</taxon>
        <taxon>Viridiplantae</taxon>
        <taxon>Chlorophyta</taxon>
        <taxon>core chlorophytes</taxon>
        <taxon>Chlorophyceae</taxon>
        <taxon>CS clade</taxon>
        <taxon>Chlamydomonadales</taxon>
        <taxon>Chlamydomonadaceae</taxon>
        <taxon>Chlamydomonas</taxon>
    </lineage>
</organism>
<gene>
    <name evidence="3" type="ORF">CEUSTIGMA_g2700.t1</name>
</gene>
<feature type="region of interest" description="Disordered" evidence="2">
    <location>
        <begin position="797"/>
        <end position="846"/>
    </location>
</feature>
<feature type="compositionally biased region" description="Low complexity" evidence="2">
    <location>
        <begin position="456"/>
        <end position="472"/>
    </location>
</feature>
<dbReference type="InterPro" id="IPR015943">
    <property type="entry name" value="WD40/YVTN_repeat-like_dom_sf"/>
</dbReference>
<dbReference type="STRING" id="1157962.A0A250WWT5"/>
<reference evidence="3 4" key="1">
    <citation type="submission" date="2017-08" db="EMBL/GenBank/DDBJ databases">
        <title>Acidophilic green algal genome provides insights into adaptation to an acidic environment.</title>
        <authorList>
            <person name="Hirooka S."/>
            <person name="Hirose Y."/>
            <person name="Kanesaki Y."/>
            <person name="Higuchi S."/>
            <person name="Fujiwara T."/>
            <person name="Onuma R."/>
            <person name="Era A."/>
            <person name="Ohbayashi R."/>
            <person name="Uzuka A."/>
            <person name="Nozaki H."/>
            <person name="Yoshikawa H."/>
            <person name="Miyagishima S.Y."/>
        </authorList>
    </citation>
    <scope>NUCLEOTIDE SEQUENCE [LARGE SCALE GENOMIC DNA]</scope>
    <source>
        <strain evidence="3 4">NIES-2499</strain>
    </source>
</reference>
<accession>A0A250WWT5</accession>
<evidence type="ECO:0000313" key="3">
    <source>
        <dbReference type="EMBL" id="GAX75255.1"/>
    </source>
</evidence>
<evidence type="ECO:0000313" key="4">
    <source>
        <dbReference type="Proteomes" id="UP000232323"/>
    </source>
</evidence>
<feature type="compositionally biased region" description="Low complexity" evidence="2">
    <location>
        <begin position="804"/>
        <end position="818"/>
    </location>
</feature>
<dbReference type="Gene3D" id="2.130.10.10">
    <property type="entry name" value="YVTN repeat-like/Quinoprotein amine dehydrogenase"/>
    <property type="match status" value="1"/>
</dbReference>
<dbReference type="SUPFAM" id="SSF50978">
    <property type="entry name" value="WD40 repeat-like"/>
    <property type="match status" value="1"/>
</dbReference>
<evidence type="ECO:0000256" key="1">
    <source>
        <dbReference type="SAM" id="Coils"/>
    </source>
</evidence>
<dbReference type="EMBL" id="BEGY01000011">
    <property type="protein sequence ID" value="GAX75255.1"/>
    <property type="molecule type" value="Genomic_DNA"/>
</dbReference>
<keyword evidence="1" id="KW-0175">Coiled coil</keyword>
<evidence type="ECO:0000256" key="2">
    <source>
        <dbReference type="SAM" id="MobiDB-lite"/>
    </source>
</evidence>
<dbReference type="Proteomes" id="UP000232323">
    <property type="component" value="Unassembled WGS sequence"/>
</dbReference>
<dbReference type="AlphaFoldDB" id="A0A250WWT5"/>
<name>A0A250WWT5_9CHLO</name>
<dbReference type="OrthoDB" id="4062651at2759"/>
<comment type="caution">
    <text evidence="3">The sequence shown here is derived from an EMBL/GenBank/DDBJ whole genome shotgun (WGS) entry which is preliminary data.</text>
</comment>
<feature type="compositionally biased region" description="Polar residues" evidence="2">
    <location>
        <begin position="557"/>
        <end position="579"/>
    </location>
</feature>
<protein>
    <submittedName>
        <fullName evidence="3">Uncharacterized protein</fullName>
    </submittedName>
</protein>
<sequence>MKQSASPFPTKIKGEAGKGSLTPLQEDAEEEQQHAQESQGSAREHGMIRRLSAVVKKAALTARRRSLIFDPGDYVDNSNRPPMQRGPSMRHIGSQHYLKEEMVAAREAVKALDEAVARAKSFRERASRLLEEAHRALGRLEQATETKSAPELILIACEIKVSARRGLTLVDVYGRMGTFGKMVTLCARGSIYSKYDKVCDHLNTLLVISEAAILPSTAKSMESGSSAAVAGAAAASPASGVSVVAAVPHPPHGVELRVGKQDKVHCVAYVPSAVESYLSETICIWWSAGNMLEFFSEAGQSTTAFGIEKPHLLVTSVAIDLDGNVWTGHVKGLLRVRRNQQWDYIQEDSLFQSSAIRCIVFDNFDFAWVGDDSGRVRVLRFDADEAKLHLVSAVTPLLSAGSGSQNLSGAVDSFFNRLKGSPSKHAGGIGPLSVIRNISVSRKVSDSGAVPSPLQESESGPGPLPSGLSSLPRRGRPGRLESPIRCIHVQGPQAWISSGKGDTASITLWSTSTYQDLDCWDCGQFGPCSSMKAMGWGLDVFSLRRVGHPAASLTSFPSYHTSVSQDQDEPFQTTTSRASDPSGVGSMWRLLTGHESGQIVLWHPDAHRLMPLMYILEPGSPIRGLMVFEQYNLVCTAHANGDIQVFIRPSMGGMSISVPLGPFATLPPGSESAHPNSFGLYRPKKVSIKAHKSPMVMMLGTAGSMVTASIKGTIRLWHAEEIAAEAERGGIVVTPAMADRVSSVHLNRPPSKGYVESRSDYFNVSSTNVGRLSYPEGSAPSVASGKSIVEGGSLGVAETQRARQQSTSGASTQQGGDSFLTVQQPFAQRTGKAAQGRSYKEIEGLF</sequence>
<dbReference type="InterPro" id="IPR036322">
    <property type="entry name" value="WD40_repeat_dom_sf"/>
</dbReference>
<feature type="coiled-coil region" evidence="1">
    <location>
        <begin position="112"/>
        <end position="146"/>
    </location>
</feature>
<feature type="region of interest" description="Disordered" evidence="2">
    <location>
        <begin position="557"/>
        <end position="580"/>
    </location>
</feature>
<keyword evidence="4" id="KW-1185">Reference proteome</keyword>
<proteinExistence type="predicted"/>